<dbReference type="Proteomes" id="UP000252355">
    <property type="component" value="Unassembled WGS sequence"/>
</dbReference>
<dbReference type="GO" id="GO:0046872">
    <property type="term" value="F:metal ion binding"/>
    <property type="evidence" value="ECO:0007669"/>
    <property type="project" value="UniProtKB-KW"/>
</dbReference>
<dbReference type="PROSITE" id="PS00198">
    <property type="entry name" value="4FE4S_FER_1"/>
    <property type="match status" value="1"/>
</dbReference>
<sequence length="167" mass="17887">MLIHDGIISPQELAPILPSEERLKKGPVAIIECIQDIPCDPCVSACPRKAISMREGITDKPVLDPAVCNGCSLCVASCPGLAIFIVNLAHAPRAATVTLPYEMLPVPKEGEVVTALDRAGKPICEAKVLKVMKNRKYDRTLAITIEVPKDQAMNARAIRVAAKGGRP</sequence>
<evidence type="ECO:0000256" key="3">
    <source>
        <dbReference type="ARBA" id="ARBA00023014"/>
    </source>
</evidence>
<comment type="caution">
    <text evidence="5">The sequence shown here is derived from an EMBL/GenBank/DDBJ whole genome shotgun (WGS) entry which is preliminary data.</text>
</comment>
<evidence type="ECO:0000256" key="2">
    <source>
        <dbReference type="ARBA" id="ARBA00023004"/>
    </source>
</evidence>
<feature type="domain" description="4Fe-4S ferredoxin-type" evidence="4">
    <location>
        <begin position="59"/>
        <end position="88"/>
    </location>
</feature>
<keyword evidence="2" id="KW-0408">Iron</keyword>
<protein>
    <submittedName>
        <fullName evidence="5">Putative polyferredoxin</fullName>
    </submittedName>
</protein>
<keyword evidence="3" id="KW-0411">Iron-sulfur</keyword>
<evidence type="ECO:0000256" key="1">
    <source>
        <dbReference type="ARBA" id="ARBA00022723"/>
    </source>
</evidence>
<evidence type="ECO:0000259" key="4">
    <source>
        <dbReference type="PROSITE" id="PS51379"/>
    </source>
</evidence>
<dbReference type="AlphaFoldDB" id="A0A367ZIZ8"/>
<accession>A0A367ZIZ8</accession>
<gene>
    <name evidence="5" type="ORF">OZSIB_1842</name>
</gene>
<dbReference type="SUPFAM" id="SSF54862">
    <property type="entry name" value="4Fe-4S ferredoxins"/>
    <property type="match status" value="1"/>
</dbReference>
<dbReference type="InterPro" id="IPR017896">
    <property type="entry name" value="4Fe4S_Fe-S-bd"/>
</dbReference>
<dbReference type="GO" id="GO:0051536">
    <property type="term" value="F:iron-sulfur cluster binding"/>
    <property type="evidence" value="ECO:0007669"/>
    <property type="project" value="UniProtKB-KW"/>
</dbReference>
<dbReference type="Gene3D" id="3.30.70.20">
    <property type="match status" value="1"/>
</dbReference>
<keyword evidence="1" id="KW-0479">Metal-binding</keyword>
<name>A0A367ZIZ8_9BACT</name>
<evidence type="ECO:0000313" key="6">
    <source>
        <dbReference type="Proteomes" id="UP000252355"/>
    </source>
</evidence>
<dbReference type="Pfam" id="PF12838">
    <property type="entry name" value="Fer4_7"/>
    <property type="match status" value="1"/>
</dbReference>
<organism evidence="5 6">
    <name type="scientific">Candidatus Ozemobacter sibiricus</name>
    <dbReference type="NCBI Taxonomy" id="2268124"/>
    <lineage>
        <taxon>Bacteria</taxon>
        <taxon>Candidatus Ozemobacteria</taxon>
        <taxon>Candidatus Ozemobacterales</taxon>
        <taxon>Candidatus Ozemobacteraceae</taxon>
        <taxon>Candidatus Ozemobacter</taxon>
    </lineage>
</organism>
<dbReference type="InterPro" id="IPR017900">
    <property type="entry name" value="4Fe4S_Fe_S_CS"/>
</dbReference>
<evidence type="ECO:0000313" key="5">
    <source>
        <dbReference type="EMBL" id="RCK78066.1"/>
    </source>
</evidence>
<dbReference type="EMBL" id="QOQW01000028">
    <property type="protein sequence ID" value="RCK78066.1"/>
    <property type="molecule type" value="Genomic_DNA"/>
</dbReference>
<dbReference type="PROSITE" id="PS51379">
    <property type="entry name" value="4FE4S_FER_2"/>
    <property type="match status" value="2"/>
</dbReference>
<feature type="domain" description="4Fe-4S ferredoxin-type" evidence="4">
    <location>
        <begin position="26"/>
        <end position="56"/>
    </location>
</feature>
<reference evidence="5 6" key="1">
    <citation type="submission" date="2018-05" db="EMBL/GenBank/DDBJ databases">
        <title>A metagenomic window into the 2 km-deep terrestrial subsurface aquifer revealed taxonomically and functionally diverse microbial community comprising novel uncultured bacterial lineages.</title>
        <authorList>
            <person name="Kadnikov V.V."/>
            <person name="Mardanov A.V."/>
            <person name="Beletsky A.V."/>
            <person name="Banks D."/>
            <person name="Pimenov N.V."/>
            <person name="Frank Y.A."/>
            <person name="Karnachuk O.V."/>
            <person name="Ravin N.V."/>
        </authorList>
    </citation>
    <scope>NUCLEOTIDE SEQUENCE [LARGE SCALE GENOMIC DNA]</scope>
    <source>
        <strain evidence="5">BY5</strain>
    </source>
</reference>
<proteinExistence type="predicted"/>